<feature type="region of interest" description="Disordered" evidence="7">
    <location>
        <begin position="574"/>
        <end position="773"/>
    </location>
</feature>
<dbReference type="GO" id="GO:0006897">
    <property type="term" value="P:endocytosis"/>
    <property type="evidence" value="ECO:0007669"/>
    <property type="project" value="TreeGrafter"/>
</dbReference>
<dbReference type="Gene3D" id="1.20.58.530">
    <property type="match status" value="1"/>
</dbReference>
<feature type="region of interest" description="Disordered" evidence="7">
    <location>
        <begin position="394"/>
        <end position="438"/>
    </location>
</feature>
<evidence type="ECO:0000313" key="10">
    <source>
        <dbReference type="EMBL" id="TRY69420.1"/>
    </source>
</evidence>
<feature type="compositionally biased region" description="Polar residues" evidence="7">
    <location>
        <begin position="899"/>
        <end position="909"/>
    </location>
</feature>
<evidence type="ECO:0000256" key="1">
    <source>
        <dbReference type="ARBA" id="ARBA00022741"/>
    </source>
</evidence>
<dbReference type="InterPro" id="IPR010926">
    <property type="entry name" value="Myosin_TH1"/>
</dbReference>
<dbReference type="Gene3D" id="3.40.850.10">
    <property type="entry name" value="Kinesin motor domain"/>
    <property type="match status" value="1"/>
</dbReference>
<evidence type="ECO:0000256" key="4">
    <source>
        <dbReference type="ARBA" id="ARBA00023175"/>
    </source>
</evidence>
<feature type="region of interest" description="Actin-binding" evidence="6">
    <location>
        <begin position="1604"/>
        <end position="1626"/>
    </location>
</feature>
<dbReference type="Proteomes" id="UP000318571">
    <property type="component" value="Chromosome 1"/>
</dbReference>
<dbReference type="Gene3D" id="1.20.5.4820">
    <property type="match status" value="1"/>
</dbReference>
<dbReference type="InterPro" id="IPR001609">
    <property type="entry name" value="Myosin_head_motor_dom-like"/>
</dbReference>
<dbReference type="GO" id="GO:0005902">
    <property type="term" value="C:microvillus"/>
    <property type="evidence" value="ECO:0007669"/>
    <property type="project" value="TreeGrafter"/>
</dbReference>
<evidence type="ECO:0000259" key="8">
    <source>
        <dbReference type="PROSITE" id="PS51456"/>
    </source>
</evidence>
<dbReference type="PANTHER" id="PTHR13140:SF802">
    <property type="entry name" value="UNCONVENTIONAL MYOSIN-IB ISOFORM X1"/>
    <property type="match status" value="1"/>
</dbReference>
<feature type="compositionally biased region" description="Basic residues" evidence="7">
    <location>
        <begin position="7"/>
        <end position="19"/>
    </location>
</feature>
<dbReference type="Pfam" id="PF00063">
    <property type="entry name" value="Myosin_head"/>
    <property type="match status" value="1"/>
</dbReference>
<evidence type="ECO:0000256" key="2">
    <source>
        <dbReference type="ARBA" id="ARBA00022840"/>
    </source>
</evidence>
<feature type="compositionally biased region" description="Low complexity" evidence="7">
    <location>
        <begin position="720"/>
        <end position="737"/>
    </location>
</feature>
<evidence type="ECO:0000256" key="5">
    <source>
        <dbReference type="ARBA" id="ARBA00023203"/>
    </source>
</evidence>
<evidence type="ECO:0000256" key="3">
    <source>
        <dbReference type="ARBA" id="ARBA00023123"/>
    </source>
</evidence>
<feature type="region of interest" description="Disordered" evidence="7">
    <location>
        <begin position="899"/>
        <end position="1010"/>
    </location>
</feature>
<feature type="compositionally biased region" description="Low complexity" evidence="7">
    <location>
        <begin position="933"/>
        <end position="947"/>
    </location>
</feature>
<feature type="compositionally biased region" description="Polar residues" evidence="7">
    <location>
        <begin position="23"/>
        <end position="37"/>
    </location>
</feature>
<dbReference type="Pfam" id="PF06017">
    <property type="entry name" value="Myosin_TH1"/>
    <property type="match status" value="1"/>
</dbReference>
<dbReference type="Gene3D" id="1.20.120.720">
    <property type="entry name" value="Myosin VI head, motor domain, U50 subdomain"/>
    <property type="match status" value="1"/>
</dbReference>
<dbReference type="GO" id="GO:0007015">
    <property type="term" value="P:actin filament organization"/>
    <property type="evidence" value="ECO:0007669"/>
    <property type="project" value="TreeGrafter"/>
</dbReference>
<evidence type="ECO:0008006" key="12">
    <source>
        <dbReference type="Google" id="ProtNLM"/>
    </source>
</evidence>
<evidence type="ECO:0000259" key="9">
    <source>
        <dbReference type="PROSITE" id="PS51757"/>
    </source>
</evidence>
<feature type="region of interest" description="Disordered" evidence="7">
    <location>
        <begin position="476"/>
        <end position="535"/>
    </location>
</feature>
<feature type="compositionally biased region" description="Basic and acidic residues" evidence="7">
    <location>
        <begin position="104"/>
        <end position="118"/>
    </location>
</feature>
<accession>A0A553NVG7</accession>
<feature type="compositionally biased region" description="Polar residues" evidence="7">
    <location>
        <begin position="183"/>
        <end position="196"/>
    </location>
</feature>
<dbReference type="SUPFAM" id="SSF52540">
    <property type="entry name" value="P-loop containing nucleoside triphosphate hydrolases"/>
    <property type="match status" value="1"/>
</dbReference>
<keyword evidence="1 6" id="KW-0547">Nucleotide-binding</keyword>
<keyword evidence="4 6" id="KW-0505">Motor protein</keyword>
<dbReference type="SMART" id="SM00242">
    <property type="entry name" value="MYSc"/>
    <property type="match status" value="1"/>
</dbReference>
<feature type="compositionally biased region" description="Basic residues" evidence="7">
    <location>
        <begin position="687"/>
        <end position="699"/>
    </location>
</feature>
<feature type="compositionally biased region" description="Acidic residues" evidence="7">
    <location>
        <begin position="595"/>
        <end position="613"/>
    </location>
</feature>
<comment type="similarity">
    <text evidence="6">Belongs to the TRAFAC class myosin-kinesin ATPase superfamily. Myosin family.</text>
</comment>
<dbReference type="PROSITE" id="PS51456">
    <property type="entry name" value="MYOSIN_MOTOR"/>
    <property type="match status" value="1"/>
</dbReference>
<feature type="compositionally biased region" description="Pro residues" evidence="7">
    <location>
        <begin position="618"/>
        <end position="628"/>
    </location>
</feature>
<feature type="domain" description="TH1" evidence="9">
    <location>
        <begin position="1877"/>
        <end position="2079"/>
    </location>
</feature>
<keyword evidence="11" id="KW-1185">Reference proteome</keyword>
<feature type="compositionally biased region" description="Polar residues" evidence="7">
    <location>
        <begin position="476"/>
        <end position="514"/>
    </location>
</feature>
<keyword evidence="3 6" id="KW-0518">Myosin</keyword>
<dbReference type="GO" id="GO:0016459">
    <property type="term" value="C:myosin complex"/>
    <property type="evidence" value="ECO:0007669"/>
    <property type="project" value="UniProtKB-KW"/>
</dbReference>
<feature type="compositionally biased region" description="Polar residues" evidence="7">
    <location>
        <begin position="819"/>
        <end position="834"/>
    </location>
</feature>
<dbReference type="GO" id="GO:0005737">
    <property type="term" value="C:cytoplasm"/>
    <property type="evidence" value="ECO:0007669"/>
    <property type="project" value="TreeGrafter"/>
</dbReference>
<dbReference type="Gene3D" id="1.10.10.820">
    <property type="match status" value="1"/>
</dbReference>
<dbReference type="InterPro" id="IPR036961">
    <property type="entry name" value="Kinesin_motor_dom_sf"/>
</dbReference>
<name>A0A553NVG7_TIGCA</name>
<dbReference type="STRING" id="6832.A0A553NVG7"/>
<dbReference type="InterPro" id="IPR027417">
    <property type="entry name" value="P-loop_NTPase"/>
</dbReference>
<evidence type="ECO:0000313" key="11">
    <source>
        <dbReference type="Proteomes" id="UP000318571"/>
    </source>
</evidence>
<gene>
    <name evidence="10" type="ORF">TCAL_03274</name>
</gene>
<feature type="region of interest" description="Disordered" evidence="7">
    <location>
        <begin position="174"/>
        <end position="200"/>
    </location>
</feature>
<protein>
    <recommendedName>
        <fullName evidence="12">Myosin motor domain-containing protein</fullName>
    </recommendedName>
</protein>
<dbReference type="GO" id="GO:0030048">
    <property type="term" value="P:actin filament-based movement"/>
    <property type="evidence" value="ECO:0007669"/>
    <property type="project" value="TreeGrafter"/>
</dbReference>
<feature type="region of interest" description="Disordered" evidence="7">
    <location>
        <begin position="1"/>
        <end position="123"/>
    </location>
</feature>
<feature type="compositionally biased region" description="Pro residues" evidence="7">
    <location>
        <begin position="999"/>
        <end position="1009"/>
    </location>
</feature>
<proteinExistence type="inferred from homology"/>
<keyword evidence="2 6" id="KW-0067">ATP-binding</keyword>
<reference evidence="10 11" key="1">
    <citation type="journal article" date="2018" name="Nat. Ecol. Evol.">
        <title>Genomic signatures of mitonuclear coevolution across populations of Tigriopus californicus.</title>
        <authorList>
            <person name="Barreto F.S."/>
            <person name="Watson E.T."/>
            <person name="Lima T.G."/>
            <person name="Willett C.S."/>
            <person name="Edmands S."/>
            <person name="Li W."/>
            <person name="Burton R.S."/>
        </authorList>
    </citation>
    <scope>NUCLEOTIDE SEQUENCE [LARGE SCALE GENOMIC DNA]</scope>
    <source>
        <strain evidence="10 11">San Diego</strain>
    </source>
</reference>
<sequence>MAPGGGSKRKKKLVRTKRVSKTDTTSDGEQQHTSLSEEQGGENHHKQQEHFKQKQLHQDDQPEGDGHQQQQHHHHHQQQQQLDVSSHGSKDNDETLGDVSNAEAEVHHDAECGDDKSECSGSYYEDLGHLVPEDDLKLCAKQPHGTNANSYPRAKLLIRKDTVIQAVPRAREDDFSELERNQTSDIRSSDGFSSPRRTPPVCRQVLNLTPARPNGLTCPRDGSVSPKSVPANAPIPGQPVPIIVSSCLQALPWRKGLTTADQMGDQNQAHQLSNPKWRRAAVRAVQIQETKKGENNGSEAGPHHCNNIQSLRHPASKFQTGNGGVVNSDLPHDIPPPPPVPGTIPHVPPPPPPPEPWNQIGVLGLESYPPLCHGGQHNSVLVDMGKVVGVLRSHGPHVRQPAPEQSFEEVEEEGDDEEAVEHRDSHITNDHGSSNSMGDGTCTSCSGMTNSNDALDDSLCGDPLMYATFVAPVQQYSTDTEPSRQPSFNYPSRHSSFKQNSSENENTNHQNDSNYAPFPRLPQVHPPHPSHSHNYSDEVQDIYEKVPVEQWPLPPLPKRGSGGETHDDCVEISQEELDHQVAQERLSFISGSSNNEEEGDEDEDENQDEEEGGEPSFPALPPLPPTPKDLPSQSSPFTFAQEASLDQWGSGEDSETTFNTAGTVRRKNKRERNRTTVVEQQNEPCCRHNRSKSRSKSRSPGRTIDTAIVIVHHRRTAAPGTGSRGSSSRVGGSRGTSPDNISESSVSFHENELGSSKSEAASHPAGKQAYAKSAQVQNVSYPCPPVAFPRQGDPRHPNDGNGPFMAMFANRDSVRESWMSSGSEYQGSGASSASGKLPMQSVGTPRNVHNPPTSAVKPCDLYQQYNSAPMRHVMPLSSPMVPPIGCLPASSAECSVPTTPFHNTRSTAQIAARTSGGSLPRKRTPPTNLGNRSILRSSSRETGSSWSVHRSTSRLNRGGGSTMSLQARHSHSHSGTPEEERASRESSSTTSVSGILGTPPAPPAAPPAPCLSSYQSASLRVGYPDSVLMEEESESALVNNLQIRYRKDHIYTNIGSTLVSINPFKKIHLYTPDVIDVYRCHCLFELPPHIYAVTDRAWRQLRDINCDQCIVISGNSGAGKTEVAKLTLHYLAAVTSHEAECHSLKYQILQSNPVLEAFGNAKTKLNDNSSRFGKYTEISFDFKGDPMGGLVTTYLLEKSRVVGSSPSEGRNFHILYQTLLGADVPLLKELRLHRNLDSYRILHLNSGPRAITEPASGGNISVIDDRKDFLITKRAMEDVGMTPEEIVLVLRVVASILKLGNLHFVPTTNMDGTEGCGISNDYELYETCEVLQGDYGTIHSALVTRSIESRNEYLITDLSAKEAGFARDSLCRALYGRLFTWIVNRVNETIRVKTPRKHRTMGVLDLYGFESLEHNGFEQLVINFVNERLHQMILDLTLRAEQEEYREEGIEWRNVGFQDNSVICQLIAQSHSGLISLLDEVTLKRTANLAALDLSISTDGDSPTPKEVFMDRLQQSDLVRKFPIIQIPDEDSNVDFTINHFAGTVAYSAEDFVSRNQDGLDRDLSHAMFTCDHPILKVLFPEGNPRRTTRRRPATAGTQFKISIGALVNNLGGKSPHFVRCIKPNERKQPRNFDDELVKEQIIMTSVPLYYSLLATVQLRKQGFAFRLEYSQFLARYKMLSQHTWPHWRGPSVEGVTYLLRELPISANEYAFGRTKIFIRTHKTAELLEEYRREKIDDLATMIQKTYRGYIHRKKWDRLKNSQVIISTYWKRWKDHANIVELKQRRKEEWAALVLQHFLRSILRQKFLLRLSQCLPSESPLSKDWPSGPRYTRETNILLRRLFHKWRCHRYRFRYDQVARNRMREKVTASIIFKDRKASYPRSVPQPFLGDYINLRRNPAYRETLKNNHLSKRDKHLVYADMVNKMNRSNGKFVPILFVISTSSMLIMDQRTMQIKYRIPAAEIFKLSLSPYFDDIVVFHVRASSPTRELKSQANIPGCLSSENIKRKGDFVLQTGHVIEIVTKMFLVVQNATGKPPNVNVATEIEANFGNDPVPFTFKRTSGGTSQPNPGHVKLVKRGNKFEIVV</sequence>
<dbReference type="PANTHER" id="PTHR13140">
    <property type="entry name" value="MYOSIN"/>
    <property type="match status" value="1"/>
</dbReference>
<feature type="compositionally biased region" description="Basic and acidic residues" evidence="7">
    <location>
        <begin position="41"/>
        <end position="66"/>
    </location>
</feature>
<feature type="binding site" evidence="6">
    <location>
        <begin position="1114"/>
        <end position="1121"/>
    </location>
    <ligand>
        <name>ATP</name>
        <dbReference type="ChEBI" id="CHEBI:30616"/>
    </ligand>
</feature>
<dbReference type="GO" id="GO:0005524">
    <property type="term" value="F:ATP binding"/>
    <property type="evidence" value="ECO:0007669"/>
    <property type="project" value="UniProtKB-UniRule"/>
</dbReference>
<keyword evidence="5 6" id="KW-0009">Actin-binding</keyword>
<evidence type="ECO:0000256" key="6">
    <source>
        <dbReference type="PROSITE-ProRule" id="PRU00782"/>
    </source>
</evidence>
<dbReference type="GO" id="GO:0000146">
    <property type="term" value="F:microfilament motor activity"/>
    <property type="evidence" value="ECO:0007669"/>
    <property type="project" value="TreeGrafter"/>
</dbReference>
<dbReference type="GO" id="GO:0051015">
    <property type="term" value="F:actin filament binding"/>
    <property type="evidence" value="ECO:0007669"/>
    <property type="project" value="TreeGrafter"/>
</dbReference>
<feature type="compositionally biased region" description="Polar residues" evidence="7">
    <location>
        <begin position="738"/>
        <end position="759"/>
    </location>
</feature>
<dbReference type="PRINTS" id="PR00193">
    <property type="entry name" value="MYOSINHEAVY"/>
</dbReference>
<dbReference type="PROSITE" id="PS50096">
    <property type="entry name" value="IQ"/>
    <property type="match status" value="1"/>
</dbReference>
<evidence type="ECO:0000256" key="7">
    <source>
        <dbReference type="SAM" id="MobiDB-lite"/>
    </source>
</evidence>
<feature type="region of interest" description="Disordered" evidence="7">
    <location>
        <begin position="819"/>
        <end position="856"/>
    </location>
</feature>
<dbReference type="GO" id="GO:0005886">
    <property type="term" value="C:plasma membrane"/>
    <property type="evidence" value="ECO:0007669"/>
    <property type="project" value="TreeGrafter"/>
</dbReference>
<feature type="domain" description="Myosin motor" evidence="8">
    <location>
        <begin position="1021"/>
        <end position="1733"/>
    </location>
</feature>
<organism evidence="10 11">
    <name type="scientific">Tigriopus californicus</name>
    <name type="common">Marine copepod</name>
    <dbReference type="NCBI Taxonomy" id="6832"/>
    <lineage>
        <taxon>Eukaryota</taxon>
        <taxon>Metazoa</taxon>
        <taxon>Ecdysozoa</taxon>
        <taxon>Arthropoda</taxon>
        <taxon>Crustacea</taxon>
        <taxon>Multicrustacea</taxon>
        <taxon>Hexanauplia</taxon>
        <taxon>Copepoda</taxon>
        <taxon>Harpacticoida</taxon>
        <taxon>Harpacticidae</taxon>
        <taxon>Tigriopus</taxon>
    </lineage>
</organism>
<feature type="compositionally biased region" description="Acidic residues" evidence="7">
    <location>
        <begin position="406"/>
        <end position="419"/>
    </location>
</feature>
<feature type="compositionally biased region" description="Basic and acidic residues" evidence="7">
    <location>
        <begin position="420"/>
        <end position="429"/>
    </location>
</feature>
<comment type="caution">
    <text evidence="10">The sequence shown here is derived from an EMBL/GenBank/DDBJ whole genome shotgun (WGS) entry which is preliminary data.</text>
</comment>
<dbReference type="EMBL" id="VCGU01000010">
    <property type="protein sequence ID" value="TRY69420.1"/>
    <property type="molecule type" value="Genomic_DNA"/>
</dbReference>
<dbReference type="PROSITE" id="PS51757">
    <property type="entry name" value="TH1"/>
    <property type="match status" value="1"/>
</dbReference>